<proteinExistence type="predicted"/>
<dbReference type="Proteomes" id="UP001058974">
    <property type="component" value="Chromosome 5"/>
</dbReference>
<gene>
    <name evidence="1" type="ORF">KIW84_053058</name>
</gene>
<protein>
    <submittedName>
        <fullName evidence="1">Uncharacterized protein</fullName>
    </submittedName>
</protein>
<dbReference type="AlphaFoldDB" id="A0A9D4WPA7"/>
<comment type="caution">
    <text evidence="1">The sequence shown here is derived from an EMBL/GenBank/DDBJ whole genome shotgun (WGS) entry which is preliminary data.</text>
</comment>
<sequence length="161" mass="18640">MGFRPTPDPDDPLRRSLHDSWSRVLTEGFSPTTSEFRRETLNSFLLLHYPWPYNFRAMSFFLASLQRLQHQACVTYAIMLLYCDLIPYLTRAGRADDASIVLSQLEHVGFGFHSACCNVMVTGFLTKPEILQLRRMAFGFLEEPEPLPKIITVHHHFKLHT</sequence>
<keyword evidence="2" id="KW-1185">Reference proteome</keyword>
<dbReference type="EMBL" id="JAMSHJ010000005">
    <property type="protein sequence ID" value="KAI5406573.1"/>
    <property type="molecule type" value="Genomic_DNA"/>
</dbReference>
<reference evidence="1 2" key="1">
    <citation type="journal article" date="2022" name="Nat. Genet.">
        <title>Improved pea reference genome and pan-genome highlight genomic features and evolutionary characteristics.</title>
        <authorList>
            <person name="Yang T."/>
            <person name="Liu R."/>
            <person name="Luo Y."/>
            <person name="Hu S."/>
            <person name="Wang D."/>
            <person name="Wang C."/>
            <person name="Pandey M.K."/>
            <person name="Ge S."/>
            <person name="Xu Q."/>
            <person name="Li N."/>
            <person name="Li G."/>
            <person name="Huang Y."/>
            <person name="Saxena R.K."/>
            <person name="Ji Y."/>
            <person name="Li M."/>
            <person name="Yan X."/>
            <person name="He Y."/>
            <person name="Liu Y."/>
            <person name="Wang X."/>
            <person name="Xiang C."/>
            <person name="Varshney R.K."/>
            <person name="Ding H."/>
            <person name="Gao S."/>
            <person name="Zong X."/>
        </authorList>
    </citation>
    <scope>NUCLEOTIDE SEQUENCE [LARGE SCALE GENOMIC DNA]</scope>
    <source>
        <strain evidence="1 2">cv. Zhongwan 6</strain>
    </source>
</reference>
<evidence type="ECO:0000313" key="2">
    <source>
        <dbReference type="Proteomes" id="UP001058974"/>
    </source>
</evidence>
<accession>A0A9D4WPA7</accession>
<dbReference type="Gramene" id="Psat05G0305800-T1">
    <property type="protein sequence ID" value="KAI5406573.1"/>
    <property type="gene ID" value="KIW84_053058"/>
</dbReference>
<organism evidence="1 2">
    <name type="scientific">Pisum sativum</name>
    <name type="common">Garden pea</name>
    <name type="synonym">Lathyrus oleraceus</name>
    <dbReference type="NCBI Taxonomy" id="3888"/>
    <lineage>
        <taxon>Eukaryota</taxon>
        <taxon>Viridiplantae</taxon>
        <taxon>Streptophyta</taxon>
        <taxon>Embryophyta</taxon>
        <taxon>Tracheophyta</taxon>
        <taxon>Spermatophyta</taxon>
        <taxon>Magnoliopsida</taxon>
        <taxon>eudicotyledons</taxon>
        <taxon>Gunneridae</taxon>
        <taxon>Pentapetalae</taxon>
        <taxon>rosids</taxon>
        <taxon>fabids</taxon>
        <taxon>Fabales</taxon>
        <taxon>Fabaceae</taxon>
        <taxon>Papilionoideae</taxon>
        <taxon>50 kb inversion clade</taxon>
        <taxon>NPAAA clade</taxon>
        <taxon>Hologalegina</taxon>
        <taxon>IRL clade</taxon>
        <taxon>Fabeae</taxon>
        <taxon>Lathyrus</taxon>
    </lineage>
</organism>
<evidence type="ECO:0000313" key="1">
    <source>
        <dbReference type="EMBL" id="KAI5406573.1"/>
    </source>
</evidence>
<name>A0A9D4WPA7_PEA</name>